<keyword evidence="1" id="KW-1133">Transmembrane helix</keyword>
<accession>B9T7V3</accession>
<keyword evidence="1" id="KW-0812">Transmembrane</keyword>
<keyword evidence="3" id="KW-1185">Reference proteome</keyword>
<dbReference type="PANTHER" id="PTHR36714">
    <property type="entry name" value="T23E23.1"/>
    <property type="match status" value="1"/>
</dbReference>
<proteinExistence type="predicted"/>
<dbReference type="Proteomes" id="UP000008311">
    <property type="component" value="Unassembled WGS sequence"/>
</dbReference>
<evidence type="ECO:0000256" key="1">
    <source>
        <dbReference type="SAM" id="Phobius"/>
    </source>
</evidence>
<gene>
    <name evidence="2" type="ORF">RCOM_0285850</name>
</gene>
<protein>
    <submittedName>
        <fullName evidence="2">Uncharacterized protein</fullName>
    </submittedName>
</protein>
<evidence type="ECO:0000313" key="3">
    <source>
        <dbReference type="Proteomes" id="UP000008311"/>
    </source>
</evidence>
<dbReference type="AlphaFoldDB" id="B9T7V3"/>
<feature type="transmembrane region" description="Helical" evidence="1">
    <location>
        <begin position="31"/>
        <end position="51"/>
    </location>
</feature>
<dbReference type="EMBL" id="EQ974848">
    <property type="protein sequence ID" value="EEF28058.1"/>
    <property type="molecule type" value="Genomic_DNA"/>
</dbReference>
<keyword evidence="1" id="KW-0472">Membrane</keyword>
<name>B9T7V3_RICCO</name>
<dbReference type="PANTHER" id="PTHR36714:SF7">
    <property type="entry name" value="TRANSMEMBRANE PROTEIN"/>
    <property type="match status" value="1"/>
</dbReference>
<organism evidence="2 3">
    <name type="scientific">Ricinus communis</name>
    <name type="common">Castor bean</name>
    <dbReference type="NCBI Taxonomy" id="3988"/>
    <lineage>
        <taxon>Eukaryota</taxon>
        <taxon>Viridiplantae</taxon>
        <taxon>Streptophyta</taxon>
        <taxon>Embryophyta</taxon>
        <taxon>Tracheophyta</taxon>
        <taxon>Spermatophyta</taxon>
        <taxon>Magnoliopsida</taxon>
        <taxon>eudicotyledons</taxon>
        <taxon>Gunneridae</taxon>
        <taxon>Pentapetalae</taxon>
        <taxon>rosids</taxon>
        <taxon>fabids</taxon>
        <taxon>Malpighiales</taxon>
        <taxon>Euphorbiaceae</taxon>
        <taxon>Acalyphoideae</taxon>
        <taxon>Acalypheae</taxon>
        <taxon>Ricinus</taxon>
    </lineage>
</organism>
<dbReference type="InParanoid" id="B9T7V3"/>
<reference evidence="3" key="1">
    <citation type="journal article" date="2010" name="Nat. Biotechnol.">
        <title>Draft genome sequence of the oilseed species Ricinus communis.</title>
        <authorList>
            <person name="Chan A.P."/>
            <person name="Crabtree J."/>
            <person name="Zhao Q."/>
            <person name="Lorenzi H."/>
            <person name="Orvis J."/>
            <person name="Puiu D."/>
            <person name="Melake-Berhan A."/>
            <person name="Jones K.M."/>
            <person name="Redman J."/>
            <person name="Chen G."/>
            <person name="Cahoon E.B."/>
            <person name="Gedil M."/>
            <person name="Stanke M."/>
            <person name="Haas B.J."/>
            <person name="Wortman J.R."/>
            <person name="Fraser-Liggett C.M."/>
            <person name="Ravel J."/>
            <person name="Rabinowicz P.D."/>
        </authorList>
    </citation>
    <scope>NUCLEOTIDE SEQUENCE [LARGE SCALE GENOMIC DNA]</scope>
    <source>
        <strain evidence="3">cv. Hale</strain>
    </source>
</reference>
<sequence>MEMENCLVTKKHKLGIFDILKEALLNFSKNINFLIFSLLASLPLFLLEKIYGAEAFALSAFFGRGNKRQGCLLMLVFFAWRLLLRLPCIATKCYDGGRGWFLVQLGLFCIANVIKWVGCLVYFYDCKRQKLEKKVYDAGREV</sequence>
<feature type="transmembrane region" description="Helical" evidence="1">
    <location>
        <begin position="100"/>
        <end position="124"/>
    </location>
</feature>
<evidence type="ECO:0000313" key="2">
    <source>
        <dbReference type="EMBL" id="EEF28058.1"/>
    </source>
</evidence>